<feature type="chain" id="PRO_5015685442" evidence="2">
    <location>
        <begin position="18"/>
        <end position="171"/>
    </location>
</feature>
<keyword evidence="2" id="KW-0732">Signal</keyword>
<dbReference type="Proteomes" id="UP000240883">
    <property type="component" value="Unassembled WGS sequence"/>
</dbReference>
<dbReference type="EMBL" id="KZ678134">
    <property type="protein sequence ID" value="PSN68230.1"/>
    <property type="molecule type" value="Genomic_DNA"/>
</dbReference>
<proteinExistence type="predicted"/>
<evidence type="ECO:0000256" key="2">
    <source>
        <dbReference type="SAM" id="SignalP"/>
    </source>
</evidence>
<evidence type="ECO:0000256" key="1">
    <source>
        <dbReference type="SAM" id="MobiDB-lite"/>
    </source>
</evidence>
<gene>
    <name evidence="3" type="ORF">BS50DRAFT_359495</name>
</gene>
<evidence type="ECO:0000313" key="3">
    <source>
        <dbReference type="EMBL" id="PSN68230.1"/>
    </source>
</evidence>
<accession>A0A2T2NS66</accession>
<organism evidence="3 4">
    <name type="scientific">Corynespora cassiicola Philippines</name>
    <dbReference type="NCBI Taxonomy" id="1448308"/>
    <lineage>
        <taxon>Eukaryota</taxon>
        <taxon>Fungi</taxon>
        <taxon>Dikarya</taxon>
        <taxon>Ascomycota</taxon>
        <taxon>Pezizomycotina</taxon>
        <taxon>Dothideomycetes</taxon>
        <taxon>Pleosporomycetidae</taxon>
        <taxon>Pleosporales</taxon>
        <taxon>Corynesporascaceae</taxon>
        <taxon>Corynespora</taxon>
    </lineage>
</organism>
<sequence length="171" mass="19343">MSWAVVAHLISLGLLRSNRTPIPQPKCRSNESDRVFTYLLRNQTRLPKIPTRFTTRTRDGRPASYAKDSPDGHLDDMSLQNYPPRAIRSEGTQLGVWKLLVPSSTRDPPCPLARYIFPPIGPVALGKTTVASDQQPEPIVSVVGSRGTPLTRRRWIRMWQCSFPRCRPARL</sequence>
<feature type="region of interest" description="Disordered" evidence="1">
    <location>
        <begin position="53"/>
        <end position="73"/>
    </location>
</feature>
<keyword evidence="4" id="KW-1185">Reference proteome</keyword>
<dbReference type="AlphaFoldDB" id="A0A2T2NS66"/>
<name>A0A2T2NS66_CORCC</name>
<evidence type="ECO:0000313" key="4">
    <source>
        <dbReference type="Proteomes" id="UP000240883"/>
    </source>
</evidence>
<feature type="signal peptide" evidence="2">
    <location>
        <begin position="1"/>
        <end position="17"/>
    </location>
</feature>
<protein>
    <submittedName>
        <fullName evidence="3">Uncharacterized protein</fullName>
    </submittedName>
</protein>
<reference evidence="3 4" key="1">
    <citation type="journal article" date="2018" name="Front. Microbiol.">
        <title>Genome-Wide Analysis of Corynespora cassiicola Leaf Fall Disease Putative Effectors.</title>
        <authorList>
            <person name="Lopez D."/>
            <person name="Ribeiro S."/>
            <person name="Label P."/>
            <person name="Fumanal B."/>
            <person name="Venisse J.S."/>
            <person name="Kohler A."/>
            <person name="de Oliveira R.R."/>
            <person name="Labutti K."/>
            <person name="Lipzen A."/>
            <person name="Lail K."/>
            <person name="Bauer D."/>
            <person name="Ohm R.A."/>
            <person name="Barry K.W."/>
            <person name="Spatafora J."/>
            <person name="Grigoriev I.V."/>
            <person name="Martin F.M."/>
            <person name="Pujade-Renaud V."/>
        </authorList>
    </citation>
    <scope>NUCLEOTIDE SEQUENCE [LARGE SCALE GENOMIC DNA]</scope>
    <source>
        <strain evidence="3 4">Philippines</strain>
    </source>
</reference>